<dbReference type="InterPro" id="IPR036737">
    <property type="entry name" value="OmpA-like_sf"/>
</dbReference>
<dbReference type="Gene3D" id="3.30.1330.60">
    <property type="entry name" value="OmpA-like domain"/>
    <property type="match status" value="1"/>
</dbReference>
<comment type="similarity">
    <text evidence="8">Belongs to the Pal lipoprotein family.</text>
</comment>
<dbReference type="InterPro" id="IPR039001">
    <property type="entry name" value="Pal"/>
</dbReference>
<dbReference type="InParanoid" id="A0A420WL91"/>
<keyword evidence="12" id="KW-1185">Reference proteome</keyword>
<evidence type="ECO:0000313" key="12">
    <source>
        <dbReference type="Proteomes" id="UP000282211"/>
    </source>
</evidence>
<dbReference type="PROSITE" id="PS51123">
    <property type="entry name" value="OMPA_2"/>
    <property type="match status" value="1"/>
</dbReference>
<keyword evidence="5 8" id="KW-0998">Cell outer membrane</keyword>
<dbReference type="EMBL" id="RBII01000001">
    <property type="protein sequence ID" value="RKQ71787.1"/>
    <property type="molecule type" value="Genomic_DNA"/>
</dbReference>
<comment type="caution">
    <text evidence="11">The sequence shown here is derived from an EMBL/GenBank/DDBJ whole genome shotgun (WGS) entry which is preliminary data.</text>
</comment>
<evidence type="ECO:0000256" key="9">
    <source>
        <dbReference type="SAM" id="SignalP"/>
    </source>
</evidence>
<feature type="signal peptide" evidence="9">
    <location>
        <begin position="1"/>
        <end position="20"/>
    </location>
</feature>
<dbReference type="OrthoDB" id="9809164at2"/>
<keyword evidence="6 8" id="KW-0449">Lipoprotein</keyword>
<keyword evidence="1 8" id="KW-0132">Cell division</keyword>
<dbReference type="InterPro" id="IPR006690">
    <property type="entry name" value="OMPA-like_CS"/>
</dbReference>
<keyword evidence="3 8" id="KW-0472">Membrane</keyword>
<evidence type="ECO:0000256" key="7">
    <source>
        <dbReference type="ARBA" id="ARBA00023306"/>
    </source>
</evidence>
<keyword evidence="4 8" id="KW-0564">Palmitate</keyword>
<evidence type="ECO:0000256" key="6">
    <source>
        <dbReference type="ARBA" id="ARBA00023288"/>
    </source>
</evidence>
<keyword evidence="2 8" id="KW-0732">Signal</keyword>
<comment type="subcellular location">
    <subcellularLocation>
        <location evidence="8">Cell outer membrane</location>
        <topology evidence="8">Lipid-anchor</topology>
    </subcellularLocation>
</comment>
<feature type="domain" description="OmpA-like" evidence="10">
    <location>
        <begin position="69"/>
        <end position="186"/>
    </location>
</feature>
<dbReference type="GO" id="GO:0051301">
    <property type="term" value="P:cell division"/>
    <property type="evidence" value="ECO:0007669"/>
    <property type="project" value="UniProtKB-UniRule"/>
</dbReference>
<proteinExistence type="inferred from homology"/>
<evidence type="ECO:0000256" key="1">
    <source>
        <dbReference type="ARBA" id="ARBA00022618"/>
    </source>
</evidence>
<dbReference type="InterPro" id="IPR006665">
    <property type="entry name" value="OmpA-like"/>
</dbReference>
<accession>A0A420WL91</accession>
<evidence type="ECO:0000256" key="4">
    <source>
        <dbReference type="ARBA" id="ARBA00023139"/>
    </source>
</evidence>
<feature type="chain" id="PRO_5019012517" description="Peptidoglycan-associated lipoprotein" evidence="9">
    <location>
        <begin position="21"/>
        <end position="188"/>
    </location>
</feature>
<gene>
    <name evidence="8" type="primary">pal</name>
    <name evidence="11" type="ORF">DES40_1117</name>
</gene>
<dbReference type="InterPro" id="IPR006664">
    <property type="entry name" value="OMP_bac"/>
</dbReference>
<evidence type="ECO:0000256" key="8">
    <source>
        <dbReference type="HAMAP-Rule" id="MF_02204"/>
    </source>
</evidence>
<dbReference type="Pfam" id="PF00691">
    <property type="entry name" value="OmpA"/>
    <property type="match status" value="1"/>
</dbReference>
<dbReference type="InterPro" id="IPR014169">
    <property type="entry name" value="Pal_lipo_C"/>
</dbReference>
<dbReference type="PANTHER" id="PTHR30329:SF21">
    <property type="entry name" value="LIPOPROTEIN YIAD-RELATED"/>
    <property type="match status" value="1"/>
</dbReference>
<dbReference type="PROSITE" id="PS01068">
    <property type="entry name" value="OMPA_1"/>
    <property type="match status" value="1"/>
</dbReference>
<name>A0A420WL91_9PROT</name>
<evidence type="ECO:0000313" key="11">
    <source>
        <dbReference type="EMBL" id="RKQ71787.1"/>
    </source>
</evidence>
<reference evidence="11 12" key="1">
    <citation type="submission" date="2018-10" db="EMBL/GenBank/DDBJ databases">
        <title>Genomic Encyclopedia of Type Strains, Phase IV (KMG-IV): sequencing the most valuable type-strain genomes for metagenomic binning, comparative biology and taxonomic classification.</title>
        <authorList>
            <person name="Goeker M."/>
        </authorList>
    </citation>
    <scope>NUCLEOTIDE SEQUENCE [LARGE SCALE GENOMIC DNA]</scope>
    <source>
        <strain evidence="11 12">DSM 22008</strain>
    </source>
</reference>
<dbReference type="GO" id="GO:0009279">
    <property type="term" value="C:cell outer membrane"/>
    <property type="evidence" value="ECO:0007669"/>
    <property type="project" value="UniProtKB-SubCell"/>
</dbReference>
<protein>
    <recommendedName>
        <fullName evidence="8">Peptidoglycan-associated lipoprotein</fullName>
        <shortName evidence="8">PAL</shortName>
    </recommendedName>
</protein>
<dbReference type="CDD" id="cd07185">
    <property type="entry name" value="OmpA_C-like"/>
    <property type="match status" value="1"/>
</dbReference>
<dbReference type="SUPFAM" id="SSF103088">
    <property type="entry name" value="OmpA-like"/>
    <property type="match status" value="1"/>
</dbReference>
<evidence type="ECO:0000256" key="5">
    <source>
        <dbReference type="ARBA" id="ARBA00023237"/>
    </source>
</evidence>
<sequence length="188" mass="20306">MNKMKIILAGSLALSLAACATAPEPEPIQTPVAPQVQQEPEPVEITQQPLLDPIPYVADDRPVPGSVEDFAYQSGGEPRVYFGYDQFTLSQEARNSLLAQANWLMTYTNANAIIEGHADERGTREYNLALGARRAEAVKAFLVGQGVASGRLTTVSYGKERPIDGRSNEAGWARNRNGFTNITVGGIS</sequence>
<dbReference type="NCBIfam" id="TIGR02802">
    <property type="entry name" value="Pal_lipo"/>
    <property type="match status" value="1"/>
</dbReference>
<keyword evidence="7 8" id="KW-0131">Cell cycle</keyword>
<dbReference type="Proteomes" id="UP000282211">
    <property type="component" value="Unassembled WGS sequence"/>
</dbReference>
<evidence type="ECO:0000259" key="10">
    <source>
        <dbReference type="PROSITE" id="PS51123"/>
    </source>
</evidence>
<dbReference type="HAMAP" id="MF_02204">
    <property type="entry name" value="Pal"/>
    <property type="match status" value="1"/>
</dbReference>
<dbReference type="InterPro" id="IPR050330">
    <property type="entry name" value="Bact_OuterMem_StrucFunc"/>
</dbReference>
<dbReference type="RefSeq" id="WP_121099525.1">
    <property type="nucleotide sequence ID" value="NZ_RBII01000001.1"/>
</dbReference>
<dbReference type="PROSITE" id="PS51257">
    <property type="entry name" value="PROKAR_LIPOPROTEIN"/>
    <property type="match status" value="1"/>
</dbReference>
<comment type="function">
    <text evidence="8">Part of the Tol-Pal system, which plays a role in outer membrane invagination during cell division and is important for maintaining outer membrane integrity.</text>
</comment>
<organism evidence="11 12">
    <name type="scientific">Litorimonas taeanensis</name>
    <dbReference type="NCBI Taxonomy" id="568099"/>
    <lineage>
        <taxon>Bacteria</taxon>
        <taxon>Pseudomonadati</taxon>
        <taxon>Pseudomonadota</taxon>
        <taxon>Alphaproteobacteria</taxon>
        <taxon>Maricaulales</taxon>
        <taxon>Robiginitomaculaceae</taxon>
    </lineage>
</organism>
<comment type="subunit">
    <text evidence="8">The Tol-Pal system is composed of five core proteins: the inner membrane proteins TolA, TolQ and TolR, the periplasmic protein TolB and the outer membrane protein Pal. They form a network linking the inner and outer membranes and the peptidoglycan layer.</text>
</comment>
<dbReference type="PANTHER" id="PTHR30329">
    <property type="entry name" value="STATOR ELEMENT OF FLAGELLAR MOTOR COMPLEX"/>
    <property type="match status" value="1"/>
</dbReference>
<dbReference type="AlphaFoldDB" id="A0A420WL91"/>
<evidence type="ECO:0000256" key="2">
    <source>
        <dbReference type="ARBA" id="ARBA00022729"/>
    </source>
</evidence>
<evidence type="ECO:0000256" key="3">
    <source>
        <dbReference type="ARBA" id="ARBA00023136"/>
    </source>
</evidence>
<dbReference type="PRINTS" id="PR01021">
    <property type="entry name" value="OMPADOMAIN"/>
</dbReference>
<dbReference type="FunCoup" id="A0A420WL91">
    <property type="interactions" value="83"/>
</dbReference>